<protein>
    <submittedName>
        <fullName evidence="1">DUF2993 domain-containing protein</fullName>
    </submittedName>
</protein>
<organism evidence="1 2">
    <name type="scientific">Actinomadura latina</name>
    <dbReference type="NCBI Taxonomy" id="163603"/>
    <lineage>
        <taxon>Bacteria</taxon>
        <taxon>Bacillati</taxon>
        <taxon>Actinomycetota</taxon>
        <taxon>Actinomycetes</taxon>
        <taxon>Streptosporangiales</taxon>
        <taxon>Thermomonosporaceae</taxon>
        <taxon>Actinomadura</taxon>
    </lineage>
</organism>
<dbReference type="Pfam" id="PF11209">
    <property type="entry name" value="LmeA"/>
    <property type="match status" value="1"/>
</dbReference>
<dbReference type="EMBL" id="JAAXPI010000001">
    <property type="protein sequence ID" value="NKZ02434.1"/>
    <property type="molecule type" value="Genomic_DNA"/>
</dbReference>
<comment type="caution">
    <text evidence="1">The sequence shown here is derived from an EMBL/GenBank/DDBJ whole genome shotgun (WGS) entry which is preliminary data.</text>
</comment>
<name>A0A846YV02_9ACTN</name>
<evidence type="ECO:0000313" key="1">
    <source>
        <dbReference type="EMBL" id="NKZ02434.1"/>
    </source>
</evidence>
<keyword evidence="2" id="KW-1185">Reference proteome</keyword>
<dbReference type="Proteomes" id="UP000579250">
    <property type="component" value="Unassembled WGS sequence"/>
</dbReference>
<dbReference type="InterPro" id="IPR021373">
    <property type="entry name" value="DUF2993"/>
</dbReference>
<dbReference type="AlphaFoldDB" id="A0A846YV02"/>
<gene>
    <name evidence="1" type="ORF">HGB48_01465</name>
</gene>
<proteinExistence type="predicted"/>
<reference evidence="1 2" key="1">
    <citation type="submission" date="2020-04" db="EMBL/GenBank/DDBJ databases">
        <title>MicrobeNet Type strains.</title>
        <authorList>
            <person name="Nicholson A.C."/>
        </authorList>
    </citation>
    <scope>NUCLEOTIDE SEQUENCE [LARGE SCALE GENOMIC DNA]</scope>
    <source>
        <strain evidence="1 2">ATCC BAA-277</strain>
    </source>
</reference>
<accession>A0A846YV02</accession>
<dbReference type="RefSeq" id="WP_067634311.1">
    <property type="nucleotide sequence ID" value="NZ_JAAXPI010000001.1"/>
</dbReference>
<evidence type="ECO:0000313" key="2">
    <source>
        <dbReference type="Proteomes" id="UP000579250"/>
    </source>
</evidence>
<sequence length="240" mass="25102">MRKVLLVLLIFAAVVLVAADRIGVRVAQDKIGEQVAAQYDLQQQPDVTIHGIPFLTQAAGGEYEHIEVAIGDWTEQGVTVTGVKVDMRGVQAPLSEVSKGSAANVTARTATASAIVPYDVIKKEAPKEVKSIKPKGDDLAVEMTGTILGFNVAGTAVVELKPTAKGIAVTPVSVGSNGAAQIPLALVKRQLTWIVPVADLPVGSRISQIQPTPDGLRVAATAQNVHLNDLQQAGNTRNPG</sequence>